<dbReference type="PANTHER" id="PTHR42852">
    <property type="entry name" value="THIOL:DISULFIDE INTERCHANGE PROTEIN DSBE"/>
    <property type="match status" value="1"/>
</dbReference>
<evidence type="ECO:0000256" key="3">
    <source>
        <dbReference type="ARBA" id="ARBA00022692"/>
    </source>
</evidence>
<dbReference type="CDD" id="cd03012">
    <property type="entry name" value="TlpA_like_DipZ_like"/>
    <property type="match status" value="1"/>
</dbReference>
<evidence type="ECO:0000256" key="4">
    <source>
        <dbReference type="ARBA" id="ARBA00022989"/>
    </source>
</evidence>
<proteinExistence type="predicted"/>
<feature type="transmembrane region" description="Helical" evidence="7">
    <location>
        <begin position="197"/>
        <end position="218"/>
    </location>
</feature>
<evidence type="ECO:0000313" key="10">
    <source>
        <dbReference type="Proteomes" id="UP001317779"/>
    </source>
</evidence>
<feature type="transmembrane region" description="Helical" evidence="7">
    <location>
        <begin position="119"/>
        <end position="146"/>
    </location>
</feature>
<dbReference type="PROSITE" id="PS51352">
    <property type="entry name" value="THIOREDOXIN_2"/>
    <property type="match status" value="1"/>
</dbReference>
<feature type="domain" description="Thioredoxin" evidence="8">
    <location>
        <begin position="385"/>
        <end position="533"/>
    </location>
</feature>
<evidence type="ECO:0000256" key="5">
    <source>
        <dbReference type="ARBA" id="ARBA00023136"/>
    </source>
</evidence>
<dbReference type="Proteomes" id="UP001317779">
    <property type="component" value="Chromosome"/>
</dbReference>
<dbReference type="Gene3D" id="2.60.120.260">
    <property type="entry name" value="Galactose-binding domain-like"/>
    <property type="match status" value="1"/>
</dbReference>
<organism evidence="9 10">
    <name type="scientific">Microbacterium terricola</name>
    <dbReference type="NCBI Taxonomy" id="344163"/>
    <lineage>
        <taxon>Bacteria</taxon>
        <taxon>Bacillati</taxon>
        <taxon>Actinomycetota</taxon>
        <taxon>Actinomycetes</taxon>
        <taxon>Micrococcales</taxon>
        <taxon>Microbacteriaceae</taxon>
        <taxon>Microbacterium</taxon>
    </lineage>
</organism>
<dbReference type="Pfam" id="PF00578">
    <property type="entry name" value="AhpC-TSA"/>
    <property type="match status" value="1"/>
</dbReference>
<dbReference type="Pfam" id="PF17991">
    <property type="entry name" value="Thioredoxin_10"/>
    <property type="match status" value="1"/>
</dbReference>
<protein>
    <submittedName>
        <fullName evidence="9">Protein DipZ</fullName>
    </submittedName>
</protein>
<reference evidence="9 10" key="1">
    <citation type="submission" date="2022-12" db="EMBL/GenBank/DDBJ databases">
        <title>Microbacterium terricola strain KV-448 chromosome, complete genome.</title>
        <authorList>
            <person name="Oshima T."/>
            <person name="Moriya T."/>
            <person name="Bessho Y."/>
        </authorList>
    </citation>
    <scope>NUCLEOTIDE SEQUENCE [LARGE SCALE GENOMIC DNA]</scope>
    <source>
        <strain evidence="9 10">KV-448</strain>
    </source>
</reference>
<evidence type="ECO:0000256" key="6">
    <source>
        <dbReference type="SAM" id="MobiDB-lite"/>
    </source>
</evidence>
<evidence type="ECO:0000259" key="8">
    <source>
        <dbReference type="PROSITE" id="PS51352"/>
    </source>
</evidence>
<gene>
    <name evidence="9" type="primary">dipZ</name>
    <name evidence="9" type="ORF">Microterr_20080</name>
</gene>
<keyword evidence="4 7" id="KW-1133">Transmembrane helix</keyword>
<evidence type="ECO:0000256" key="2">
    <source>
        <dbReference type="ARBA" id="ARBA00022475"/>
    </source>
</evidence>
<dbReference type="PANTHER" id="PTHR42852:SF13">
    <property type="entry name" value="PROTEIN DIPZ"/>
    <property type="match status" value="1"/>
</dbReference>
<keyword evidence="5 7" id="KW-0472">Membrane</keyword>
<feature type="transmembrane region" description="Helical" evidence="7">
    <location>
        <begin position="313"/>
        <end position="331"/>
    </location>
</feature>
<dbReference type="InterPro" id="IPR050553">
    <property type="entry name" value="Thioredoxin_ResA/DsbE_sf"/>
</dbReference>
<feature type="compositionally biased region" description="Polar residues" evidence="6">
    <location>
        <begin position="553"/>
        <end position="568"/>
    </location>
</feature>
<dbReference type="InterPro" id="IPR013766">
    <property type="entry name" value="Thioredoxin_domain"/>
</dbReference>
<comment type="subcellular location">
    <subcellularLocation>
        <location evidence="1">Cell membrane</location>
        <topology evidence="1">Multi-pass membrane protein</topology>
    </subcellularLocation>
</comment>
<keyword evidence="3 7" id="KW-0812">Transmembrane</keyword>
<dbReference type="InterPro" id="IPR003834">
    <property type="entry name" value="Cyt_c_assmbl_TM_dom"/>
</dbReference>
<keyword evidence="2" id="KW-1003">Cell membrane</keyword>
<dbReference type="InterPro" id="IPR000866">
    <property type="entry name" value="AhpC/TSA"/>
</dbReference>
<dbReference type="InterPro" id="IPR036249">
    <property type="entry name" value="Thioredoxin-like_sf"/>
</dbReference>
<name>A0ABM8E092_9MICO</name>
<keyword evidence="10" id="KW-1185">Reference proteome</keyword>
<feature type="transmembrane region" description="Helical" evidence="7">
    <location>
        <begin position="167"/>
        <end position="191"/>
    </location>
</feature>
<feature type="region of interest" description="Disordered" evidence="6">
    <location>
        <begin position="537"/>
        <end position="569"/>
    </location>
</feature>
<dbReference type="EMBL" id="AP027141">
    <property type="protein sequence ID" value="BDV31348.1"/>
    <property type="molecule type" value="Genomic_DNA"/>
</dbReference>
<dbReference type="SUPFAM" id="SSF52833">
    <property type="entry name" value="Thioredoxin-like"/>
    <property type="match status" value="1"/>
</dbReference>
<dbReference type="Pfam" id="PF02683">
    <property type="entry name" value="DsbD_TM"/>
    <property type="match status" value="1"/>
</dbReference>
<evidence type="ECO:0000256" key="1">
    <source>
        <dbReference type="ARBA" id="ARBA00004651"/>
    </source>
</evidence>
<dbReference type="Gene3D" id="3.40.30.10">
    <property type="entry name" value="Glutaredoxin"/>
    <property type="match status" value="1"/>
</dbReference>
<evidence type="ECO:0000313" key="9">
    <source>
        <dbReference type="EMBL" id="BDV31348.1"/>
    </source>
</evidence>
<dbReference type="InterPro" id="IPR041017">
    <property type="entry name" value="Thioredoxin_10"/>
</dbReference>
<sequence length="687" mass="72939">MGSFSMAVSLGSDEGIDSAEVSSDGVEDDPPMEQAERAMAAANASAIPVVARDVVVSMASSGVGESEDSGCAVRGPVRRFGVYRWFGAPWRSDCRVAEINPFGRSCRTTPDAKGERMSLIIIGLLGGLITGISPCILPVLPVIFLTGGAQSARFADEPAPASRWRPYLVILGLVTSFTIVTLIGTLILGALHLPQDIIRWFGIGVLVLIGVGLLVPKVEQLLEKPFQWIPRREVSNKGSGYGVGLALGAVFVPCAGPVLAAIIVAGSTGRIGADTVLLTVSFAVGVALPLLFFALAGRGLIERMKAFRTRERGLRIAAGVAMLALAVGLAFNVPQALQRLVPDYTAGLQKELTDNPDAQRALDLGGLVTDENRDLDQCTNGADELESCGTAPRIRGIDQWLNTPDGAAIDLADLRGKVVLIDFWAYSCINCQRSIPHVVAWDEAYRDAGLQVIGVHSPEYAFEKDAGNVAAGAKSFGIEYPVALDNNLSTWTNYRNRYWPAHYLIDAEGTVRHIAFGEGNYAATEKLIRELLQDTDPDAELPPATEVADTTPDAGSTTPETFLGSSKDVNFAGDEPYGAGEGDFALPEDQQADSFALDGRWRIETQYATPGTDDGGGIRLDFHADEVRMVLAGDGEVRVRVDDGSEQIVPVSGTPRSYEVVTGHGGGAGVAELTVSPGVEVYSFTFG</sequence>
<feature type="transmembrane region" description="Helical" evidence="7">
    <location>
        <begin position="276"/>
        <end position="301"/>
    </location>
</feature>
<feature type="transmembrane region" description="Helical" evidence="7">
    <location>
        <begin position="239"/>
        <end position="264"/>
    </location>
</feature>
<evidence type="ECO:0000256" key="7">
    <source>
        <dbReference type="SAM" id="Phobius"/>
    </source>
</evidence>
<accession>A0ABM8E092</accession>